<dbReference type="EnsemblMetazoa" id="PPAI009502-RA">
    <property type="protein sequence ID" value="PPAI009502-PA"/>
    <property type="gene ID" value="PPAI009502"/>
</dbReference>
<comment type="similarity">
    <text evidence="2">Belongs to the SMIM12 family.</text>
</comment>
<name>A0A1B0DMB2_PHLPP</name>
<dbReference type="VEuPathDB" id="VectorBase:PPAI009502"/>
<evidence type="ECO:0000256" key="4">
    <source>
        <dbReference type="ARBA" id="ARBA00022989"/>
    </source>
</evidence>
<reference evidence="6" key="1">
    <citation type="submission" date="2022-08" db="UniProtKB">
        <authorList>
            <consortium name="EnsemblMetazoa"/>
        </authorList>
    </citation>
    <scope>IDENTIFICATION</scope>
    <source>
        <strain evidence="6">Israel</strain>
    </source>
</reference>
<protein>
    <submittedName>
        <fullName evidence="6">Uncharacterized protein</fullName>
    </submittedName>
</protein>
<dbReference type="PANTHER" id="PTHR28599">
    <property type="entry name" value="SMALL INTEGRAL MEMBRANE PROTEIN 12"/>
    <property type="match status" value="1"/>
</dbReference>
<proteinExistence type="inferred from homology"/>
<evidence type="ECO:0000313" key="6">
    <source>
        <dbReference type="EnsemblMetazoa" id="PPAI009502-PA"/>
    </source>
</evidence>
<accession>A0A1B0DMB2</accession>
<keyword evidence="5" id="KW-0472">Membrane</keyword>
<keyword evidence="4" id="KW-1133">Transmembrane helix</keyword>
<dbReference type="InterPro" id="IPR031933">
    <property type="entry name" value="UPF0767"/>
</dbReference>
<dbReference type="VEuPathDB" id="VectorBase:PPAPM1_005103"/>
<dbReference type="Pfam" id="PF15990">
    <property type="entry name" value="UPF0767"/>
    <property type="match status" value="1"/>
</dbReference>
<sequence length="86" mass="9834">MWPVVLGFLRSNAVYITLPVAAVIGFVGYNLENILSDKYTPYNKSIQENRAERLADDGKLQNAENVEKLRLREDVLERNLSPSLRK</sequence>
<dbReference type="GeneID" id="129801268"/>
<evidence type="ECO:0000256" key="3">
    <source>
        <dbReference type="ARBA" id="ARBA00022692"/>
    </source>
</evidence>
<dbReference type="EMBL" id="AJVK01074833">
    <property type="status" value="NOT_ANNOTATED_CDS"/>
    <property type="molecule type" value="Genomic_DNA"/>
</dbReference>
<dbReference type="PANTHER" id="PTHR28599:SF1">
    <property type="entry name" value="SMALL INTEGRAL MEMBRANE PROTEIN 12"/>
    <property type="match status" value="1"/>
</dbReference>
<dbReference type="OrthoDB" id="10052506at2759"/>
<dbReference type="KEGG" id="ppap:129801268"/>
<dbReference type="AlphaFoldDB" id="A0A1B0DMB2"/>
<dbReference type="RefSeq" id="XP_055702128.1">
    <property type="nucleotide sequence ID" value="XM_055846153.1"/>
</dbReference>
<dbReference type="GO" id="GO:0016020">
    <property type="term" value="C:membrane"/>
    <property type="evidence" value="ECO:0007669"/>
    <property type="project" value="UniProtKB-SubCell"/>
</dbReference>
<evidence type="ECO:0000256" key="2">
    <source>
        <dbReference type="ARBA" id="ARBA00007304"/>
    </source>
</evidence>
<evidence type="ECO:0000313" key="7">
    <source>
        <dbReference type="Proteomes" id="UP000092462"/>
    </source>
</evidence>
<evidence type="ECO:0000256" key="1">
    <source>
        <dbReference type="ARBA" id="ARBA00004167"/>
    </source>
</evidence>
<keyword evidence="7" id="KW-1185">Reference proteome</keyword>
<dbReference type="Proteomes" id="UP000092462">
    <property type="component" value="Unassembled WGS sequence"/>
</dbReference>
<keyword evidence="3" id="KW-0812">Transmembrane</keyword>
<comment type="subcellular location">
    <subcellularLocation>
        <location evidence="1">Membrane</location>
        <topology evidence="1">Single-pass membrane protein</topology>
    </subcellularLocation>
</comment>
<organism evidence="6 7">
    <name type="scientific">Phlebotomus papatasi</name>
    <name type="common">Sandfly</name>
    <dbReference type="NCBI Taxonomy" id="29031"/>
    <lineage>
        <taxon>Eukaryota</taxon>
        <taxon>Metazoa</taxon>
        <taxon>Ecdysozoa</taxon>
        <taxon>Arthropoda</taxon>
        <taxon>Hexapoda</taxon>
        <taxon>Insecta</taxon>
        <taxon>Pterygota</taxon>
        <taxon>Neoptera</taxon>
        <taxon>Endopterygota</taxon>
        <taxon>Diptera</taxon>
        <taxon>Nematocera</taxon>
        <taxon>Psychodoidea</taxon>
        <taxon>Psychodidae</taxon>
        <taxon>Phlebotomus</taxon>
        <taxon>Phlebotomus</taxon>
    </lineage>
</organism>
<evidence type="ECO:0000256" key="5">
    <source>
        <dbReference type="ARBA" id="ARBA00023136"/>
    </source>
</evidence>